<dbReference type="Proteomes" id="UP000541535">
    <property type="component" value="Unassembled WGS sequence"/>
</dbReference>
<organism evidence="1 2">
    <name type="scientific">Pseudoduganella violacea</name>
    <dbReference type="NCBI Taxonomy" id="1715466"/>
    <lineage>
        <taxon>Bacteria</taxon>
        <taxon>Pseudomonadati</taxon>
        <taxon>Pseudomonadota</taxon>
        <taxon>Betaproteobacteria</taxon>
        <taxon>Burkholderiales</taxon>
        <taxon>Oxalobacteraceae</taxon>
        <taxon>Telluria group</taxon>
        <taxon>Pseudoduganella</taxon>
    </lineage>
</organism>
<evidence type="ECO:0000313" key="1">
    <source>
        <dbReference type="EMBL" id="MBB3121549.1"/>
    </source>
</evidence>
<accession>A0A7W5FW79</accession>
<gene>
    <name evidence="1" type="ORF">FHS03_004627</name>
</gene>
<evidence type="ECO:0000313" key="2">
    <source>
        <dbReference type="Proteomes" id="UP000541535"/>
    </source>
</evidence>
<dbReference type="RefSeq" id="WP_183443252.1">
    <property type="nucleotide sequence ID" value="NZ_JACHXD010000017.1"/>
</dbReference>
<sequence length="73" mass="7846">MAMHDYSNQRRDVHTAASIDHGLAVQAIAGPAAALLYLQQQRVPSAIIKRVLASPNGRRQLGAINSGPFPPLF</sequence>
<dbReference type="EMBL" id="JACHXD010000017">
    <property type="protein sequence ID" value="MBB3121549.1"/>
    <property type="molecule type" value="Genomic_DNA"/>
</dbReference>
<protein>
    <submittedName>
        <fullName evidence="1">Uncharacterized protein</fullName>
    </submittedName>
</protein>
<reference evidence="1 2" key="1">
    <citation type="submission" date="2020-08" db="EMBL/GenBank/DDBJ databases">
        <title>Genomic Encyclopedia of Type Strains, Phase III (KMG-III): the genomes of soil and plant-associated and newly described type strains.</title>
        <authorList>
            <person name="Whitman W."/>
        </authorList>
    </citation>
    <scope>NUCLEOTIDE SEQUENCE [LARGE SCALE GENOMIC DNA]</scope>
    <source>
        <strain evidence="1 2">CECT 8897</strain>
    </source>
</reference>
<proteinExistence type="predicted"/>
<comment type="caution">
    <text evidence="1">The sequence shown here is derived from an EMBL/GenBank/DDBJ whole genome shotgun (WGS) entry which is preliminary data.</text>
</comment>
<keyword evidence="2" id="KW-1185">Reference proteome</keyword>
<name>A0A7W5FW79_9BURK</name>
<dbReference type="AlphaFoldDB" id="A0A7W5FW79"/>